<name>A0ABQ8KBT6_9APHY</name>
<accession>A0ABQ8KBT6</accession>
<dbReference type="Gene3D" id="3.90.1200.10">
    <property type="match status" value="1"/>
</dbReference>
<comment type="caution">
    <text evidence="2">The sequence shown here is derived from an EMBL/GenBank/DDBJ whole genome shotgun (WGS) entry which is preliminary data.</text>
</comment>
<organism evidence="2 3">
    <name type="scientific">Rhodofomes roseus</name>
    <dbReference type="NCBI Taxonomy" id="34475"/>
    <lineage>
        <taxon>Eukaryota</taxon>
        <taxon>Fungi</taxon>
        <taxon>Dikarya</taxon>
        <taxon>Basidiomycota</taxon>
        <taxon>Agaricomycotina</taxon>
        <taxon>Agaricomycetes</taxon>
        <taxon>Polyporales</taxon>
        <taxon>Rhodofomes</taxon>
    </lineage>
</organism>
<proteinExistence type="predicted"/>
<dbReference type="InterPro" id="IPR051678">
    <property type="entry name" value="AGP_Transferase"/>
</dbReference>
<evidence type="ECO:0000259" key="1">
    <source>
        <dbReference type="Pfam" id="PF01636"/>
    </source>
</evidence>
<dbReference type="SUPFAM" id="SSF56112">
    <property type="entry name" value="Protein kinase-like (PK-like)"/>
    <property type="match status" value="1"/>
</dbReference>
<dbReference type="PANTHER" id="PTHR21310">
    <property type="entry name" value="AMINOGLYCOSIDE PHOSPHOTRANSFERASE-RELATED-RELATED"/>
    <property type="match status" value="1"/>
</dbReference>
<evidence type="ECO:0000313" key="3">
    <source>
        <dbReference type="Proteomes" id="UP000814176"/>
    </source>
</evidence>
<keyword evidence="3" id="KW-1185">Reference proteome</keyword>
<gene>
    <name evidence="2" type="ORF">C8Q71DRAFT_136417</name>
</gene>
<dbReference type="GeneID" id="71997245"/>
<dbReference type="PANTHER" id="PTHR21310:SF39">
    <property type="entry name" value="AMINOGLYCOSIDE PHOSPHOTRANSFERASE DOMAIN-CONTAINING PROTEIN"/>
    <property type="match status" value="1"/>
</dbReference>
<dbReference type="EMBL" id="JADCUA010000014">
    <property type="protein sequence ID" value="KAH9835005.1"/>
    <property type="molecule type" value="Genomic_DNA"/>
</dbReference>
<dbReference type="InterPro" id="IPR002575">
    <property type="entry name" value="Aminoglycoside_PTrfase"/>
</dbReference>
<evidence type="ECO:0000313" key="2">
    <source>
        <dbReference type="EMBL" id="KAH9835005.1"/>
    </source>
</evidence>
<dbReference type="Proteomes" id="UP000814176">
    <property type="component" value="Unassembled WGS sequence"/>
</dbReference>
<feature type="domain" description="Aminoglycoside phosphotransferase" evidence="1">
    <location>
        <begin position="200"/>
        <end position="267"/>
    </location>
</feature>
<dbReference type="RefSeq" id="XP_047777491.1">
    <property type="nucleotide sequence ID" value="XM_047916513.1"/>
</dbReference>
<protein>
    <submittedName>
        <fullName evidence="2">Kinase-like domain-containing protein</fullName>
    </submittedName>
</protein>
<dbReference type="Pfam" id="PF01636">
    <property type="entry name" value="APH"/>
    <property type="match status" value="1"/>
</dbReference>
<sequence>MHALHDDADIDRMTNEEIVAICDYAPRLSIPSPLEGMPAPVAQLSPTRLIKIQLYTYLPEWEFRTMELVRSQTRIPVPKPHRYFIEDSRAYLLMDFIEGRTLETCWSQMWFWQKAWVTWTLRGYVQQLRRIRTEQQSSEIPGPLIDDLASPELCYGPVMGEYHIGPFSSKGEMADWFNGRLRTSEDFYHFKLGYGFDDKAPLVMTHGDLAMRNVIVGTDGRLWLIDWGCSGVYPQWFEYVGMQMDNEPRSWTWTRRLVAGWYYTQERFIGAVYWALTIGRFLVSPPVKNPPCVS</sequence>
<reference evidence="2 3" key="1">
    <citation type="journal article" date="2021" name="Environ. Microbiol.">
        <title>Gene family expansions and transcriptome signatures uncover fungal adaptations to wood decay.</title>
        <authorList>
            <person name="Hage H."/>
            <person name="Miyauchi S."/>
            <person name="Viragh M."/>
            <person name="Drula E."/>
            <person name="Min B."/>
            <person name="Chaduli D."/>
            <person name="Navarro D."/>
            <person name="Favel A."/>
            <person name="Norest M."/>
            <person name="Lesage-Meessen L."/>
            <person name="Balint B."/>
            <person name="Merenyi Z."/>
            <person name="de Eugenio L."/>
            <person name="Morin E."/>
            <person name="Martinez A.T."/>
            <person name="Baldrian P."/>
            <person name="Stursova M."/>
            <person name="Martinez M.J."/>
            <person name="Novotny C."/>
            <person name="Magnuson J.K."/>
            <person name="Spatafora J.W."/>
            <person name="Maurice S."/>
            <person name="Pangilinan J."/>
            <person name="Andreopoulos W."/>
            <person name="LaButti K."/>
            <person name="Hundley H."/>
            <person name="Na H."/>
            <person name="Kuo A."/>
            <person name="Barry K."/>
            <person name="Lipzen A."/>
            <person name="Henrissat B."/>
            <person name="Riley R."/>
            <person name="Ahrendt S."/>
            <person name="Nagy L.G."/>
            <person name="Grigoriev I.V."/>
            <person name="Martin F."/>
            <person name="Rosso M.N."/>
        </authorList>
    </citation>
    <scope>NUCLEOTIDE SEQUENCE [LARGE SCALE GENOMIC DNA]</scope>
    <source>
        <strain evidence="2 3">CIRM-BRFM 1785</strain>
    </source>
</reference>
<dbReference type="InterPro" id="IPR011009">
    <property type="entry name" value="Kinase-like_dom_sf"/>
</dbReference>